<accession>A0AAE8MZ28</accession>
<organism evidence="2 3">
    <name type="scientific">Cephalotrichum gorgonifer</name>
    <dbReference type="NCBI Taxonomy" id="2041049"/>
    <lineage>
        <taxon>Eukaryota</taxon>
        <taxon>Fungi</taxon>
        <taxon>Dikarya</taxon>
        <taxon>Ascomycota</taxon>
        <taxon>Pezizomycotina</taxon>
        <taxon>Sordariomycetes</taxon>
        <taxon>Hypocreomycetidae</taxon>
        <taxon>Microascales</taxon>
        <taxon>Microascaceae</taxon>
        <taxon>Cephalotrichum</taxon>
    </lineage>
</organism>
<dbReference type="InterPro" id="IPR055100">
    <property type="entry name" value="GNAT_LYC1-like"/>
</dbReference>
<dbReference type="Proteomes" id="UP001187682">
    <property type="component" value="Unassembled WGS sequence"/>
</dbReference>
<dbReference type="Pfam" id="PF22998">
    <property type="entry name" value="GNAT_LYC1-like"/>
    <property type="match status" value="1"/>
</dbReference>
<feature type="domain" description="LYC1 C-terminal" evidence="1">
    <location>
        <begin position="174"/>
        <end position="358"/>
    </location>
</feature>
<keyword evidence="3" id="KW-1185">Reference proteome</keyword>
<dbReference type="AlphaFoldDB" id="A0AAE8MZ28"/>
<name>A0AAE8MZ28_9PEZI</name>
<dbReference type="Pfam" id="PF13527">
    <property type="entry name" value="Acetyltransf_9"/>
    <property type="match status" value="1"/>
</dbReference>
<dbReference type="PANTHER" id="PTHR34815:SF4">
    <property type="entry name" value="N-ACETYLTRANSFERASE DOMAIN-CONTAINING PROTEIN"/>
    <property type="match status" value="1"/>
</dbReference>
<dbReference type="Gene3D" id="3.40.630.30">
    <property type="match status" value="1"/>
</dbReference>
<sequence>MTSVTKPITTDDVVFTKATPAQRELSWRINGASWAKPLTIDAHVQREETLAASAQATSTETGGRTYWVMHRKGDPLDIVSAVDSVGKAALVVDGNGLRTGRAYGVGSVYTAPQYRKQGMAGFMLQRLQEAMDADSEFSVLYSDIGTKFYGGFGWAAHPSLQVSVYLEGSGGAAPEKPEDVRFLSRGEMKEYCEKDVAELTERMGELVPEEGRTHVAFLPTFEQLDWQFLRDELHVRAVKGRELENCGAATADGSAWVYWHHDLGKNMLMVHRVVARSPEAVRSLLWAAVAEAAAWGLERVVAWNPEGVVEDGARLLAEEDGVRVRFEFREDSRRPCLRLKGGADGDVVWEDNYFYAWC</sequence>
<proteinExistence type="predicted"/>
<dbReference type="SUPFAM" id="SSF55729">
    <property type="entry name" value="Acyl-CoA N-acyltransferases (Nat)"/>
    <property type="match status" value="1"/>
</dbReference>
<dbReference type="PANTHER" id="PTHR34815">
    <property type="entry name" value="LYSINE ACETYLTRANSFERASE"/>
    <property type="match status" value="1"/>
</dbReference>
<dbReference type="InterPro" id="IPR016181">
    <property type="entry name" value="Acyl_CoA_acyltransferase"/>
</dbReference>
<evidence type="ECO:0000313" key="3">
    <source>
        <dbReference type="Proteomes" id="UP001187682"/>
    </source>
</evidence>
<dbReference type="EMBL" id="ONZQ02000008">
    <property type="protein sequence ID" value="SPO03260.1"/>
    <property type="molecule type" value="Genomic_DNA"/>
</dbReference>
<dbReference type="InterPro" id="IPR053013">
    <property type="entry name" value="LAT"/>
</dbReference>
<reference evidence="2" key="1">
    <citation type="submission" date="2018-03" db="EMBL/GenBank/DDBJ databases">
        <authorList>
            <person name="Guldener U."/>
        </authorList>
    </citation>
    <scope>NUCLEOTIDE SEQUENCE</scope>
</reference>
<evidence type="ECO:0000313" key="2">
    <source>
        <dbReference type="EMBL" id="SPO03260.1"/>
    </source>
</evidence>
<protein>
    <recommendedName>
        <fullName evidence="1">LYC1 C-terminal domain-containing protein</fullName>
    </recommendedName>
</protein>
<evidence type="ECO:0000259" key="1">
    <source>
        <dbReference type="Pfam" id="PF22998"/>
    </source>
</evidence>
<gene>
    <name evidence="2" type="ORF">DNG_05942</name>
</gene>
<comment type="caution">
    <text evidence="2">The sequence shown here is derived from an EMBL/GenBank/DDBJ whole genome shotgun (WGS) entry which is preliminary data.</text>
</comment>